<evidence type="ECO:0000313" key="3">
    <source>
        <dbReference type="EMBL" id="EXV00784.1"/>
    </source>
</evidence>
<dbReference type="SUPFAM" id="SSF53474">
    <property type="entry name" value="alpha/beta-Hydrolases"/>
    <property type="match status" value="1"/>
</dbReference>
<comment type="caution">
    <text evidence="3">The sequence shown here is derived from an EMBL/GenBank/DDBJ whole genome shotgun (WGS) entry which is preliminary data.</text>
</comment>
<organism evidence="3 4">
    <name type="scientific">Metarhizium robertsii</name>
    <dbReference type="NCBI Taxonomy" id="568076"/>
    <lineage>
        <taxon>Eukaryota</taxon>
        <taxon>Fungi</taxon>
        <taxon>Dikarya</taxon>
        <taxon>Ascomycota</taxon>
        <taxon>Pezizomycotina</taxon>
        <taxon>Sordariomycetes</taxon>
        <taxon>Hypocreomycetidae</taxon>
        <taxon>Hypocreales</taxon>
        <taxon>Clavicipitaceae</taxon>
        <taxon>Metarhizium</taxon>
    </lineage>
</organism>
<dbReference type="GO" id="GO:0005737">
    <property type="term" value="C:cytoplasm"/>
    <property type="evidence" value="ECO:0007669"/>
    <property type="project" value="TreeGrafter"/>
</dbReference>
<dbReference type="InterPro" id="IPR029058">
    <property type="entry name" value="AB_hydrolase_fold"/>
</dbReference>
<name>A0A0A1UU11_9HYPO</name>
<dbReference type="EMBL" id="JELW01000011">
    <property type="protein sequence ID" value="EXV00784.1"/>
    <property type="molecule type" value="Genomic_DNA"/>
</dbReference>
<dbReference type="eggNOG" id="KOG2112">
    <property type="taxonomic scope" value="Eukaryota"/>
</dbReference>
<dbReference type="HOGENOM" id="CLU_062889_1_0_1"/>
<reference evidence="3 4" key="1">
    <citation type="submission" date="2014-02" db="EMBL/GenBank/DDBJ databases">
        <title>The genome sequence of the entomopathogenic fungus Metarhizium robertsii ARSEF 2575.</title>
        <authorList>
            <person name="Giuliano Garisto Donzelli B."/>
            <person name="Roe B.A."/>
            <person name="Macmil S.L."/>
            <person name="Krasnoff S.B."/>
            <person name="Gibson D.M."/>
        </authorList>
    </citation>
    <scope>NUCLEOTIDE SEQUENCE [LARGE SCALE GENOMIC DNA]</scope>
    <source>
        <strain evidence="3 4">ARSEF 2575</strain>
    </source>
</reference>
<protein>
    <submittedName>
        <fullName evidence="3">Lysophospholipase/carboxylesterase</fullName>
    </submittedName>
</protein>
<dbReference type="InterPro" id="IPR003140">
    <property type="entry name" value="PLipase/COase/thioEstase"/>
</dbReference>
<dbReference type="GO" id="GO:0008474">
    <property type="term" value="F:palmitoyl-(protein) hydrolase activity"/>
    <property type="evidence" value="ECO:0007669"/>
    <property type="project" value="TreeGrafter"/>
</dbReference>
<dbReference type="PANTHER" id="PTHR10655">
    <property type="entry name" value="LYSOPHOSPHOLIPASE-RELATED"/>
    <property type="match status" value="1"/>
</dbReference>
<dbReference type="Proteomes" id="UP000030151">
    <property type="component" value="Unassembled WGS sequence"/>
</dbReference>
<dbReference type="PANTHER" id="PTHR10655:SF67">
    <property type="entry name" value="PHOSPHOLIPASE_CARBOXYLESTERASE SUPERFAMILY (AFU_ORTHOLOGUE AFUA_5G09340)"/>
    <property type="match status" value="1"/>
</dbReference>
<accession>A0A0A1UU11</accession>
<feature type="domain" description="Phospholipase/carboxylesterase/thioesterase" evidence="2">
    <location>
        <begin position="27"/>
        <end position="152"/>
    </location>
</feature>
<evidence type="ECO:0000256" key="1">
    <source>
        <dbReference type="ARBA" id="ARBA00006499"/>
    </source>
</evidence>
<evidence type="ECO:0000259" key="2">
    <source>
        <dbReference type="Pfam" id="PF02230"/>
    </source>
</evidence>
<sequence length="254" mass="26998">MPPRIPTQADFSSLSSTLPLALHFPSPPESTTALLILFHGLGDSETPFASFARNLNLPGVLAISVRGTRPLPPSLVDDSPLPAGHFHWGDDIALDQSTGELDPDPGFARASGLVVRELIEGVLVDKCGWEMGDVLLFGFGQGGSLALGMAAQLAAERVVDVSASGEGGRAFKGVVSIGGGLPGSMVSARRDRDKSDTHVLACQVDGDMEDGIRQEFKNVQVVRWGGGEVRMPRDRGEVLPVMRFFADRLKSGWP</sequence>
<comment type="similarity">
    <text evidence="1">Belongs to the AB hydrolase superfamily. AB hydrolase 2 family.</text>
</comment>
<dbReference type="Gene3D" id="3.40.50.1820">
    <property type="entry name" value="alpha/beta hydrolase"/>
    <property type="match status" value="1"/>
</dbReference>
<dbReference type="OrthoDB" id="437457at2759"/>
<dbReference type="Pfam" id="PF02230">
    <property type="entry name" value="Abhydrolase_2"/>
    <property type="match status" value="1"/>
</dbReference>
<dbReference type="AlphaFoldDB" id="A0A0A1UU11"/>
<dbReference type="InterPro" id="IPR050565">
    <property type="entry name" value="LYPA1-2/EST-like"/>
</dbReference>
<dbReference type="GO" id="GO:0052689">
    <property type="term" value="F:carboxylic ester hydrolase activity"/>
    <property type="evidence" value="ECO:0007669"/>
    <property type="project" value="TreeGrafter"/>
</dbReference>
<evidence type="ECO:0000313" key="4">
    <source>
        <dbReference type="Proteomes" id="UP000030151"/>
    </source>
</evidence>
<proteinExistence type="inferred from homology"/>
<gene>
    <name evidence="3" type="ORF">X797_006193</name>
</gene>